<comment type="caution">
    <text evidence="2">The sequence shown here is derived from an EMBL/GenBank/DDBJ whole genome shotgun (WGS) entry which is preliminary data.</text>
</comment>
<dbReference type="Proteomes" id="UP000885830">
    <property type="component" value="Unassembled WGS sequence"/>
</dbReference>
<keyword evidence="1" id="KW-0472">Membrane</keyword>
<keyword evidence="1" id="KW-1133">Transmembrane helix</keyword>
<dbReference type="AlphaFoldDB" id="A0A7C5QPK2"/>
<sequence>MLKIRSMAKADKPPRYAATQYDKTGKCAVWLTLYPDRLDIDDGEKRQSWPLSEVFAGQIGQGEAECIGIPARPDLRVFVANDVLAAVKLAIKGEPYTLPRPWHMPIAPVILFGFLGLCALIWLFFD</sequence>
<evidence type="ECO:0000256" key="1">
    <source>
        <dbReference type="SAM" id="Phobius"/>
    </source>
</evidence>
<accession>A0A7C5QPK2</accession>
<reference evidence="2" key="1">
    <citation type="journal article" date="2020" name="mSystems">
        <title>Genome- and Community-Level Interaction Insights into Carbon Utilization and Element Cycling Functions of Hydrothermarchaeota in Hydrothermal Sediment.</title>
        <authorList>
            <person name="Zhou Z."/>
            <person name="Liu Y."/>
            <person name="Xu W."/>
            <person name="Pan J."/>
            <person name="Luo Z.H."/>
            <person name="Li M."/>
        </authorList>
    </citation>
    <scope>NUCLEOTIDE SEQUENCE [LARGE SCALE GENOMIC DNA]</scope>
    <source>
        <strain evidence="2">HyVt-485</strain>
    </source>
</reference>
<evidence type="ECO:0000313" key="2">
    <source>
        <dbReference type="EMBL" id="HHL43081.1"/>
    </source>
</evidence>
<organism evidence="2">
    <name type="scientific">Hellea balneolensis</name>
    <dbReference type="NCBI Taxonomy" id="287478"/>
    <lineage>
        <taxon>Bacteria</taxon>
        <taxon>Pseudomonadati</taxon>
        <taxon>Pseudomonadota</taxon>
        <taxon>Alphaproteobacteria</taxon>
        <taxon>Maricaulales</taxon>
        <taxon>Robiginitomaculaceae</taxon>
        <taxon>Hellea</taxon>
    </lineage>
</organism>
<protein>
    <submittedName>
        <fullName evidence="2">Uncharacterized protein</fullName>
    </submittedName>
</protein>
<name>A0A7C5QPK2_9PROT</name>
<feature type="transmembrane region" description="Helical" evidence="1">
    <location>
        <begin position="106"/>
        <end position="125"/>
    </location>
</feature>
<gene>
    <name evidence="2" type="ORF">ENJ42_05640</name>
</gene>
<dbReference type="EMBL" id="DRMJ01000288">
    <property type="protein sequence ID" value="HHL43081.1"/>
    <property type="molecule type" value="Genomic_DNA"/>
</dbReference>
<proteinExistence type="predicted"/>
<keyword evidence="1" id="KW-0812">Transmembrane</keyword>